<keyword evidence="6 11" id="KW-0999">Mitochondrion inner membrane</keyword>
<comment type="subcellular location">
    <subcellularLocation>
        <location evidence="1 11">Mitochondrion inner membrane</location>
    </subcellularLocation>
</comment>
<dbReference type="GO" id="GO:0005743">
    <property type="term" value="C:mitochondrial inner membrane"/>
    <property type="evidence" value="ECO:0007669"/>
    <property type="project" value="UniProtKB-SubCell"/>
</dbReference>
<evidence type="ECO:0000256" key="2">
    <source>
        <dbReference type="ARBA" id="ARBA00007333"/>
    </source>
</evidence>
<dbReference type="GO" id="GO:0015986">
    <property type="term" value="P:proton motive force-driven ATP synthesis"/>
    <property type="evidence" value="ECO:0007669"/>
    <property type="project" value="InterPro"/>
</dbReference>
<evidence type="ECO:0000256" key="9">
    <source>
        <dbReference type="ARBA" id="ARBA00023136"/>
    </source>
</evidence>
<dbReference type="GO" id="GO:0045259">
    <property type="term" value="C:proton-transporting ATP synthase complex"/>
    <property type="evidence" value="ECO:0007669"/>
    <property type="project" value="UniProtKB-UniRule"/>
</dbReference>
<comment type="subunit">
    <text evidence="11">F-type ATPases have 2 components, CF(1) - the catalytic core - and CF(0) - the membrane proton channel. CF(1) and CF(0) have multiple subunits.</text>
</comment>
<keyword evidence="8 11" id="KW-0496">Mitochondrion</keyword>
<evidence type="ECO:0000256" key="11">
    <source>
        <dbReference type="RuleBase" id="RU367005"/>
    </source>
</evidence>
<keyword evidence="5 11" id="KW-0375">Hydrogen ion transport</keyword>
<accession>A0A1X2H9C1</accession>
<evidence type="ECO:0000256" key="5">
    <source>
        <dbReference type="ARBA" id="ARBA00022781"/>
    </source>
</evidence>
<evidence type="ECO:0000256" key="10">
    <source>
        <dbReference type="ARBA" id="ARBA00023310"/>
    </source>
</evidence>
<evidence type="ECO:0000256" key="3">
    <source>
        <dbReference type="ARBA" id="ARBA00022448"/>
    </source>
</evidence>
<comment type="caution">
    <text evidence="12">The sequence shown here is derived from an EMBL/GenBank/DDBJ whole genome shotgun (WGS) entry which is preliminary data.</text>
</comment>
<gene>
    <name evidence="12" type="ORF">BCR43DRAFT_492719</name>
</gene>
<dbReference type="EMBL" id="MCGN01000006">
    <property type="protein sequence ID" value="ORY95271.1"/>
    <property type="molecule type" value="Genomic_DNA"/>
</dbReference>
<evidence type="ECO:0000256" key="4">
    <source>
        <dbReference type="ARBA" id="ARBA00022547"/>
    </source>
</evidence>
<sequence length="95" mass="10770">MVNKAFVNVGRWSALAFGVVYGVTHNASLQKQEEQKKLQLEYERKEHLIEQARQAYAKKSTAKAVADESNVVVDVDSPDFDLEKYIAQLELSDKI</sequence>
<dbReference type="Pfam" id="PF05680">
    <property type="entry name" value="ATP-synt_E"/>
    <property type="match status" value="1"/>
</dbReference>
<dbReference type="OMA" id="FYGLYHQ"/>
<dbReference type="Proteomes" id="UP000242180">
    <property type="component" value="Unassembled WGS sequence"/>
</dbReference>
<comment type="similarity">
    <text evidence="2 11">Belongs to the ATPase e subunit family.</text>
</comment>
<keyword evidence="3 11" id="KW-0813">Transport</keyword>
<organism evidence="12 13">
    <name type="scientific">Syncephalastrum racemosum</name>
    <name type="common">Filamentous fungus</name>
    <dbReference type="NCBI Taxonomy" id="13706"/>
    <lineage>
        <taxon>Eukaryota</taxon>
        <taxon>Fungi</taxon>
        <taxon>Fungi incertae sedis</taxon>
        <taxon>Mucoromycota</taxon>
        <taxon>Mucoromycotina</taxon>
        <taxon>Mucoromycetes</taxon>
        <taxon>Mucorales</taxon>
        <taxon>Syncephalastraceae</taxon>
        <taxon>Syncephalastrum</taxon>
    </lineage>
</organism>
<name>A0A1X2H9C1_SYNRA</name>
<protein>
    <recommendedName>
        <fullName evidence="11">ATP synthase F(0) complex subunit e, mitochondrial</fullName>
    </recommendedName>
</protein>
<evidence type="ECO:0000313" key="13">
    <source>
        <dbReference type="Proteomes" id="UP000242180"/>
    </source>
</evidence>
<dbReference type="FunCoup" id="A0A1X2H9C1">
    <property type="interactions" value="65"/>
</dbReference>
<evidence type="ECO:0000256" key="8">
    <source>
        <dbReference type="ARBA" id="ARBA00023128"/>
    </source>
</evidence>
<evidence type="ECO:0000313" key="12">
    <source>
        <dbReference type="EMBL" id="ORY95271.1"/>
    </source>
</evidence>
<keyword evidence="10 11" id="KW-0066">ATP synthesis</keyword>
<proteinExistence type="inferred from homology"/>
<evidence type="ECO:0000256" key="1">
    <source>
        <dbReference type="ARBA" id="ARBA00004273"/>
    </source>
</evidence>
<dbReference type="InterPro" id="IPR008386">
    <property type="entry name" value="ATP_synth_F0_esu_mt"/>
</dbReference>
<evidence type="ECO:0000256" key="6">
    <source>
        <dbReference type="ARBA" id="ARBA00022792"/>
    </source>
</evidence>
<dbReference type="AlphaFoldDB" id="A0A1X2H9C1"/>
<evidence type="ECO:0000256" key="7">
    <source>
        <dbReference type="ARBA" id="ARBA00023065"/>
    </source>
</evidence>
<dbReference type="STRING" id="13706.A0A1X2H9C1"/>
<dbReference type="InParanoid" id="A0A1X2H9C1"/>
<dbReference type="OrthoDB" id="2125027at2759"/>
<dbReference type="GO" id="GO:0015078">
    <property type="term" value="F:proton transmembrane transporter activity"/>
    <property type="evidence" value="ECO:0007669"/>
    <property type="project" value="InterPro"/>
</dbReference>
<comment type="function">
    <text evidence="11">Subunit e, of the mitochondrial membrane ATP synthase complex (F(1)F(0) ATP synthase or Complex V) that produces ATP from ADP in the presence of a proton gradient across the membrane which is generated by electron transport complexes of the respiratory chain. ATP synthase complex consist of a soluble F(1) head domain - the catalytic core - and a membrane F(1) domain - the membrane proton channel. These two domains are linked by a central stalk rotating inside the F(1) region and a stationary peripheral stalk. During catalysis, ATP synthesis in the catalytic domain of F(1) is coupled via a rotary mechanism of the central stalk subunits to proton translocation. In vivo, can only synthesize ATP although its ATP hydrolase activity can be activated artificially in vitro. Part of the complex F(0) domain.</text>
</comment>
<keyword evidence="7 11" id="KW-0406">Ion transport</keyword>
<keyword evidence="13" id="KW-1185">Reference proteome</keyword>
<keyword evidence="4 11" id="KW-0138">CF(0)</keyword>
<reference evidence="12 13" key="1">
    <citation type="submission" date="2016-07" db="EMBL/GenBank/DDBJ databases">
        <title>Pervasive Adenine N6-methylation of Active Genes in Fungi.</title>
        <authorList>
            <consortium name="DOE Joint Genome Institute"/>
            <person name="Mondo S.J."/>
            <person name="Dannebaum R.O."/>
            <person name="Kuo R.C."/>
            <person name="Labutti K."/>
            <person name="Haridas S."/>
            <person name="Kuo A."/>
            <person name="Salamov A."/>
            <person name="Ahrendt S.R."/>
            <person name="Lipzen A."/>
            <person name="Sullivan W."/>
            <person name="Andreopoulos W.B."/>
            <person name="Clum A."/>
            <person name="Lindquist E."/>
            <person name="Daum C."/>
            <person name="Ramamoorthy G.K."/>
            <person name="Gryganskyi A."/>
            <person name="Culley D."/>
            <person name="Magnuson J.K."/>
            <person name="James T.Y."/>
            <person name="O'Malley M.A."/>
            <person name="Stajich J.E."/>
            <person name="Spatafora J.W."/>
            <person name="Visel A."/>
            <person name="Grigoriev I.V."/>
        </authorList>
    </citation>
    <scope>NUCLEOTIDE SEQUENCE [LARGE SCALE GENOMIC DNA]</scope>
    <source>
        <strain evidence="12 13">NRRL 2496</strain>
    </source>
</reference>
<keyword evidence="9" id="KW-0472">Membrane</keyword>